<dbReference type="PANTHER" id="PTHR30580">
    <property type="entry name" value="PRIMOSOMAL PROTEIN N"/>
    <property type="match status" value="1"/>
</dbReference>
<keyword evidence="4 12" id="KW-0547">Nucleotide-binding</keyword>
<dbReference type="SMART" id="SM00487">
    <property type="entry name" value="DEXDc"/>
    <property type="match status" value="1"/>
</dbReference>
<keyword evidence="9 12" id="KW-0238">DNA-binding</keyword>
<feature type="binding site" evidence="12">
    <location>
        <position position="466"/>
    </location>
    <ligand>
        <name>Zn(2+)</name>
        <dbReference type="ChEBI" id="CHEBI:29105"/>
        <label>1</label>
    </ligand>
</feature>
<keyword evidence="10 12" id="KW-0413">Isomerase</keyword>
<evidence type="ECO:0000256" key="8">
    <source>
        <dbReference type="ARBA" id="ARBA00022840"/>
    </source>
</evidence>
<dbReference type="GO" id="GO:0006269">
    <property type="term" value="P:DNA replication, synthesis of primer"/>
    <property type="evidence" value="ECO:0007669"/>
    <property type="project" value="UniProtKB-KW"/>
</dbReference>
<evidence type="ECO:0000256" key="4">
    <source>
        <dbReference type="ARBA" id="ARBA00022741"/>
    </source>
</evidence>
<evidence type="ECO:0000256" key="1">
    <source>
        <dbReference type="ARBA" id="ARBA00022515"/>
    </source>
</evidence>
<feature type="binding site" evidence="12">
    <location>
        <position position="506"/>
    </location>
    <ligand>
        <name>Zn(2+)</name>
        <dbReference type="ChEBI" id="CHEBI:29105"/>
        <label>1</label>
    </ligand>
</feature>
<keyword evidence="3 12" id="KW-0479">Metal-binding</keyword>
<protein>
    <recommendedName>
        <fullName evidence="12">Replication restart protein PriA</fullName>
    </recommendedName>
    <alternativeName>
        <fullName evidence="12">ATP-dependent DNA helicase PriA</fullName>
        <ecNumber evidence="12">5.6.2.4</ecNumber>
    </alternativeName>
    <alternativeName>
        <fullName evidence="12">DNA 3'-5' helicase PriA</fullName>
    </alternativeName>
</protein>
<dbReference type="Pfam" id="PF00270">
    <property type="entry name" value="DEAD"/>
    <property type="match status" value="1"/>
</dbReference>
<evidence type="ECO:0000313" key="15">
    <source>
        <dbReference type="EMBL" id="SQB33480.1"/>
    </source>
</evidence>
<reference evidence="15 16" key="1">
    <citation type="submission" date="2018-06" db="EMBL/GenBank/DDBJ databases">
        <authorList>
            <consortium name="Pathogen Informatics"/>
            <person name="Doyle S."/>
        </authorList>
    </citation>
    <scope>NUCLEOTIDE SEQUENCE [LARGE SCALE GENOMIC DNA]</scope>
    <source>
        <strain evidence="15 16">NCTC13028</strain>
    </source>
</reference>
<comment type="similarity">
    <text evidence="12">Belongs to the helicase family. PriA subfamily.</text>
</comment>
<dbReference type="GO" id="GO:0006302">
    <property type="term" value="P:double-strand break repair"/>
    <property type="evidence" value="ECO:0007669"/>
    <property type="project" value="InterPro"/>
</dbReference>
<dbReference type="EC" id="5.6.2.4" evidence="12"/>
<feature type="binding site" evidence="12">
    <location>
        <position position="469"/>
    </location>
    <ligand>
        <name>Zn(2+)</name>
        <dbReference type="ChEBI" id="CHEBI:29105"/>
        <label>1</label>
    </ligand>
</feature>
<evidence type="ECO:0000256" key="12">
    <source>
        <dbReference type="HAMAP-Rule" id="MF_00983"/>
    </source>
</evidence>
<evidence type="ECO:0000259" key="14">
    <source>
        <dbReference type="PROSITE" id="PS51194"/>
    </source>
</evidence>
<comment type="subunit">
    <text evidence="12">Component of the replication restart primosome.</text>
</comment>
<dbReference type="SMART" id="SM00490">
    <property type="entry name" value="HELICc"/>
    <property type="match status" value="1"/>
</dbReference>
<dbReference type="InterPro" id="IPR005259">
    <property type="entry name" value="PriA"/>
</dbReference>
<evidence type="ECO:0000256" key="9">
    <source>
        <dbReference type="ARBA" id="ARBA00023125"/>
    </source>
</evidence>
<feature type="binding site" evidence="12">
    <location>
        <position position="493"/>
    </location>
    <ligand>
        <name>Zn(2+)</name>
        <dbReference type="ChEBI" id="CHEBI:29105"/>
        <label>2</label>
    </ligand>
</feature>
<dbReference type="GO" id="GO:1990077">
    <property type="term" value="C:primosome complex"/>
    <property type="evidence" value="ECO:0007669"/>
    <property type="project" value="UniProtKB-UniRule"/>
</dbReference>
<dbReference type="InterPro" id="IPR041236">
    <property type="entry name" value="PriA_C"/>
</dbReference>
<dbReference type="InterPro" id="IPR011545">
    <property type="entry name" value="DEAD/DEAH_box_helicase_dom"/>
</dbReference>
<feature type="domain" description="Helicase ATP-binding" evidence="13">
    <location>
        <begin position="238"/>
        <end position="404"/>
    </location>
</feature>
<dbReference type="Gene3D" id="3.40.50.300">
    <property type="entry name" value="P-loop containing nucleotide triphosphate hydrolases"/>
    <property type="match status" value="2"/>
</dbReference>
<dbReference type="Proteomes" id="UP000250223">
    <property type="component" value="Unassembled WGS sequence"/>
</dbReference>
<keyword evidence="7 12" id="KW-0862">Zinc</keyword>
<dbReference type="GO" id="GO:0008270">
    <property type="term" value="F:zinc ion binding"/>
    <property type="evidence" value="ECO:0007669"/>
    <property type="project" value="UniProtKB-UniRule"/>
</dbReference>
<feature type="binding site" evidence="12">
    <location>
        <position position="475"/>
    </location>
    <ligand>
        <name>Zn(2+)</name>
        <dbReference type="ChEBI" id="CHEBI:29105"/>
        <label>2</label>
    </ligand>
</feature>
<dbReference type="InterPro" id="IPR001650">
    <property type="entry name" value="Helicase_C-like"/>
</dbReference>
<dbReference type="GO" id="GO:0043138">
    <property type="term" value="F:3'-5' DNA helicase activity"/>
    <property type="evidence" value="ECO:0007669"/>
    <property type="project" value="UniProtKB-EC"/>
</dbReference>
<dbReference type="AlphaFoldDB" id="A0A2X2Y4R6"/>
<feature type="domain" description="Helicase C-terminal" evidence="14">
    <location>
        <begin position="498"/>
        <end position="684"/>
    </location>
</feature>
<dbReference type="GO" id="GO:0006310">
    <property type="term" value="P:DNA recombination"/>
    <property type="evidence" value="ECO:0007669"/>
    <property type="project" value="InterPro"/>
</dbReference>
<dbReference type="Pfam" id="PF17764">
    <property type="entry name" value="PriA_3primeBD"/>
    <property type="match status" value="1"/>
</dbReference>
<comment type="catalytic activity">
    <reaction evidence="11 12">
        <text>ATP + H2O = ADP + phosphate + H(+)</text>
        <dbReference type="Rhea" id="RHEA:13065"/>
        <dbReference type="ChEBI" id="CHEBI:15377"/>
        <dbReference type="ChEBI" id="CHEBI:15378"/>
        <dbReference type="ChEBI" id="CHEBI:30616"/>
        <dbReference type="ChEBI" id="CHEBI:43474"/>
        <dbReference type="ChEBI" id="CHEBI:456216"/>
        <dbReference type="EC" id="5.6.2.4"/>
    </reaction>
</comment>
<dbReference type="InterPro" id="IPR042115">
    <property type="entry name" value="PriA_3primeBD_sf"/>
</dbReference>
<dbReference type="GO" id="GO:0016887">
    <property type="term" value="F:ATP hydrolysis activity"/>
    <property type="evidence" value="ECO:0007669"/>
    <property type="project" value="RHEA"/>
</dbReference>
<sequence length="762" mass="87813">MLSIFYMVNLKGAKEKPLLFTDKKGDKVYRYAGVVVNSTSIQLDKIFTYKIPQELLAKIKIGNRVLVPFGMGNKKIDAFVIDLYENIENKGNIKIKSIIKVYEKFPVLSYKDMRIVEYMKKNYLSTYMEGIKTILPSILFKGVKKKKENLIYIGKPLEGRHNKEPYINIYNIVKKNSGKFNKTALSKKFNLSLSSITTLLKYDFLTQQEKVINRYNDKAYKEYEEKVLNEDQRCAVEKIMNSSQNMFLIKGVTGSGKTEIYMNLVKEMLKQGKDSIILVPEIALTPQMIERFKGRFGKDITLFHSRLSDGEKYDEWVRVKKGEVKIAIGPRSAIFLPFNNLGLIVIDEEHETSYKSDSDPKYNAKDIGKIKSELYNCKLVLGTATPSIETYYAAKTGELELIELLNRADGAAMPKVEIVDMREELINNNRSIFSKKLFEGIEERLNKKEQIILFLNRRGFSTFVSCRKCGYVFKCSNCDIALTYHNRNSFLICHYCGKRERVLKTCPKCGSSYVKYFGAGTERIEKEVHKYFPNAKTLRMDFDTTRKKNSHERIYETFKSGKADILIGTQMIAKGLDFENVTLVGVIAADLSLNIPDYKATERTFQLITQVSGRAGRGKKEGEVIVQTYNPDNYSIIYSASNEYDKFYKEELEYRRLMDYPPFTEIMLINLSSKNEDILIKNIQNVGIILKDTLKNNDKINILGPCPCEISKIKNNYRWQITLKGIMSYELKHIIKNKVYESLKDVYSDIKVSIDINPTSLM</sequence>
<evidence type="ECO:0000256" key="5">
    <source>
        <dbReference type="ARBA" id="ARBA00022801"/>
    </source>
</evidence>
<keyword evidence="2 12" id="KW-0235">DNA replication</keyword>
<feature type="binding site" evidence="12">
    <location>
        <position position="496"/>
    </location>
    <ligand>
        <name>Zn(2+)</name>
        <dbReference type="ChEBI" id="CHEBI:29105"/>
        <label>2</label>
    </ligand>
</feature>
<dbReference type="InterPro" id="IPR027417">
    <property type="entry name" value="P-loop_NTPase"/>
</dbReference>
<gene>
    <name evidence="12 15" type="primary">priA</name>
    <name evidence="15" type="ORF">NCTC13028_00473</name>
</gene>
<proteinExistence type="inferred from homology"/>
<dbReference type="PROSITE" id="PS51192">
    <property type="entry name" value="HELICASE_ATP_BIND_1"/>
    <property type="match status" value="1"/>
</dbReference>
<evidence type="ECO:0000256" key="7">
    <source>
        <dbReference type="ARBA" id="ARBA00022833"/>
    </source>
</evidence>
<dbReference type="InterPro" id="IPR040498">
    <property type="entry name" value="PriA_CRR"/>
</dbReference>
<dbReference type="HAMAP" id="MF_00983">
    <property type="entry name" value="PriA"/>
    <property type="match status" value="1"/>
</dbReference>
<evidence type="ECO:0000256" key="11">
    <source>
        <dbReference type="ARBA" id="ARBA00048988"/>
    </source>
</evidence>
<dbReference type="NCBIfam" id="TIGR00595">
    <property type="entry name" value="priA"/>
    <property type="match status" value="1"/>
</dbReference>
<accession>A0A2X2Y4R6</accession>
<keyword evidence="5 12" id="KW-0378">Hydrolase</keyword>
<feature type="binding site" evidence="12">
    <location>
        <position position="478"/>
    </location>
    <ligand>
        <name>Zn(2+)</name>
        <dbReference type="ChEBI" id="CHEBI:29105"/>
        <label>2</label>
    </ligand>
</feature>
<feature type="binding site" evidence="12">
    <location>
        <position position="509"/>
    </location>
    <ligand>
        <name>Zn(2+)</name>
        <dbReference type="ChEBI" id="CHEBI:29105"/>
        <label>1</label>
    </ligand>
</feature>
<dbReference type="PROSITE" id="PS51194">
    <property type="entry name" value="HELICASE_CTER"/>
    <property type="match status" value="1"/>
</dbReference>
<dbReference type="GO" id="GO:0005524">
    <property type="term" value="F:ATP binding"/>
    <property type="evidence" value="ECO:0007669"/>
    <property type="project" value="UniProtKB-UniRule"/>
</dbReference>
<comment type="cofactor">
    <cofactor evidence="12">
        <name>Zn(2+)</name>
        <dbReference type="ChEBI" id="CHEBI:29105"/>
    </cofactor>
    <text evidence="12">Binds 2 zinc ions per subunit.</text>
</comment>
<name>A0A2X2Y4R6_CLOCO</name>
<evidence type="ECO:0000256" key="6">
    <source>
        <dbReference type="ARBA" id="ARBA00022806"/>
    </source>
</evidence>
<dbReference type="Pfam" id="PF00271">
    <property type="entry name" value="Helicase_C"/>
    <property type="match status" value="1"/>
</dbReference>
<dbReference type="PANTHER" id="PTHR30580:SF0">
    <property type="entry name" value="PRIMOSOMAL PROTEIN N"/>
    <property type="match status" value="1"/>
</dbReference>
<dbReference type="GO" id="GO:0003677">
    <property type="term" value="F:DNA binding"/>
    <property type="evidence" value="ECO:0007669"/>
    <property type="project" value="UniProtKB-UniRule"/>
</dbReference>
<dbReference type="Gene3D" id="3.40.1440.60">
    <property type="entry name" value="PriA, 3(prime) DNA-binding domain"/>
    <property type="match status" value="1"/>
</dbReference>
<dbReference type="CDD" id="cd18804">
    <property type="entry name" value="SF2_C_priA"/>
    <property type="match status" value="1"/>
</dbReference>
<comment type="function">
    <text evidence="12">Initiates the restart of stalled replication forks, which reloads the replicative helicase on sites other than the origin of replication. Recognizes and binds to abandoned replication forks and remodels them to uncover a helicase loading site. Promotes assembly of the primosome at these replication forks.</text>
</comment>
<evidence type="ECO:0000256" key="2">
    <source>
        <dbReference type="ARBA" id="ARBA00022705"/>
    </source>
</evidence>
<dbReference type="Pfam" id="PF18074">
    <property type="entry name" value="PriA_C"/>
    <property type="match status" value="1"/>
</dbReference>
<dbReference type="InterPro" id="IPR041222">
    <property type="entry name" value="PriA_3primeBD"/>
</dbReference>
<keyword evidence="1 12" id="KW-0639">Primosome</keyword>
<comment type="catalytic activity">
    <reaction evidence="12">
        <text>Couples ATP hydrolysis with the unwinding of duplex DNA by translocating in the 3'-5' direction.</text>
        <dbReference type="EC" id="5.6.2.4"/>
    </reaction>
</comment>
<evidence type="ECO:0000256" key="3">
    <source>
        <dbReference type="ARBA" id="ARBA00022723"/>
    </source>
</evidence>
<dbReference type="CDD" id="cd17929">
    <property type="entry name" value="DEXHc_priA"/>
    <property type="match status" value="1"/>
</dbReference>
<evidence type="ECO:0000256" key="10">
    <source>
        <dbReference type="ARBA" id="ARBA00023235"/>
    </source>
</evidence>
<dbReference type="GO" id="GO:0006270">
    <property type="term" value="P:DNA replication initiation"/>
    <property type="evidence" value="ECO:0007669"/>
    <property type="project" value="TreeGrafter"/>
</dbReference>
<dbReference type="SUPFAM" id="SSF52540">
    <property type="entry name" value="P-loop containing nucleoside triphosphate hydrolases"/>
    <property type="match status" value="1"/>
</dbReference>
<dbReference type="Pfam" id="PF18319">
    <property type="entry name" value="Zn_ribbon_PriA"/>
    <property type="match status" value="1"/>
</dbReference>
<keyword evidence="6 12" id="KW-0347">Helicase</keyword>
<keyword evidence="8 12" id="KW-0067">ATP-binding</keyword>
<evidence type="ECO:0000313" key="16">
    <source>
        <dbReference type="Proteomes" id="UP000250223"/>
    </source>
</evidence>
<dbReference type="EMBL" id="UAWC01000001">
    <property type="protein sequence ID" value="SQB33480.1"/>
    <property type="molecule type" value="Genomic_DNA"/>
</dbReference>
<organism evidence="15 16">
    <name type="scientific">Clostridium cochlearium</name>
    <dbReference type="NCBI Taxonomy" id="1494"/>
    <lineage>
        <taxon>Bacteria</taxon>
        <taxon>Bacillati</taxon>
        <taxon>Bacillota</taxon>
        <taxon>Clostridia</taxon>
        <taxon>Eubacteriales</taxon>
        <taxon>Clostridiaceae</taxon>
        <taxon>Clostridium</taxon>
    </lineage>
</organism>
<dbReference type="NCBIfam" id="NF004066">
    <property type="entry name" value="PRK05580.1-3"/>
    <property type="match status" value="1"/>
</dbReference>
<evidence type="ECO:0000259" key="13">
    <source>
        <dbReference type="PROSITE" id="PS51192"/>
    </source>
</evidence>
<dbReference type="InterPro" id="IPR014001">
    <property type="entry name" value="Helicase_ATP-bd"/>
</dbReference>
<dbReference type="FunFam" id="3.40.50.300:FF:000489">
    <property type="entry name" value="Primosome assembly protein PriA"/>
    <property type="match status" value="1"/>
</dbReference>